<protein>
    <submittedName>
        <fullName evidence="2">Glycosyltransferase family 4 protein</fullName>
    </submittedName>
</protein>
<comment type="caution">
    <text evidence="2">The sequence shown here is derived from an EMBL/GenBank/DDBJ whole genome shotgun (WGS) entry which is preliminary data.</text>
</comment>
<evidence type="ECO:0000313" key="3">
    <source>
        <dbReference type="Proteomes" id="UP000452141"/>
    </source>
</evidence>
<evidence type="ECO:0000259" key="1">
    <source>
        <dbReference type="Pfam" id="PF00534"/>
    </source>
</evidence>
<dbReference type="InterPro" id="IPR001296">
    <property type="entry name" value="Glyco_trans_1"/>
</dbReference>
<proteinExistence type="predicted"/>
<accession>A0A844FMK9</accession>
<keyword evidence="2" id="KW-0808">Transferase</keyword>
<name>A0A844FMK9_9LACO</name>
<organism evidence="2 3">
    <name type="scientific">Lactobacillus equicursoris</name>
    <dbReference type="NCBI Taxonomy" id="420645"/>
    <lineage>
        <taxon>Bacteria</taxon>
        <taxon>Bacillati</taxon>
        <taxon>Bacillota</taxon>
        <taxon>Bacilli</taxon>
        <taxon>Lactobacillales</taxon>
        <taxon>Lactobacillaceae</taxon>
        <taxon>Lactobacillus</taxon>
    </lineage>
</organism>
<reference evidence="2 3" key="1">
    <citation type="submission" date="2019-08" db="EMBL/GenBank/DDBJ databases">
        <title>In-depth cultivation of the pig gut microbiome towards novel bacterial diversity and tailored functional studies.</title>
        <authorList>
            <person name="Wylensek D."/>
            <person name="Hitch T.C.A."/>
            <person name="Clavel T."/>
        </authorList>
    </citation>
    <scope>NUCLEOTIDE SEQUENCE [LARGE SCALE GENOMIC DNA]</scope>
    <source>
        <strain evidence="2 3">WCA-470BD-2E</strain>
    </source>
</reference>
<dbReference type="EMBL" id="VUMW01000006">
    <property type="protein sequence ID" value="MST79587.1"/>
    <property type="molecule type" value="Genomic_DNA"/>
</dbReference>
<dbReference type="AlphaFoldDB" id="A0A844FMK9"/>
<dbReference type="SUPFAM" id="SSF53756">
    <property type="entry name" value="UDP-Glycosyltransferase/glycogen phosphorylase"/>
    <property type="match status" value="1"/>
</dbReference>
<dbReference type="Pfam" id="PF00534">
    <property type="entry name" value="Glycos_transf_1"/>
    <property type="match status" value="1"/>
</dbReference>
<gene>
    <name evidence="2" type="ORF">FYJ61_03625</name>
</gene>
<dbReference type="Proteomes" id="UP000452141">
    <property type="component" value="Unassembled WGS sequence"/>
</dbReference>
<evidence type="ECO:0000313" key="2">
    <source>
        <dbReference type="EMBL" id="MST79587.1"/>
    </source>
</evidence>
<dbReference type="GO" id="GO:0016757">
    <property type="term" value="F:glycosyltransferase activity"/>
    <property type="evidence" value="ECO:0007669"/>
    <property type="project" value="InterPro"/>
</dbReference>
<dbReference type="Gene3D" id="3.40.50.2000">
    <property type="entry name" value="Glycogen Phosphorylase B"/>
    <property type="match status" value="2"/>
</dbReference>
<sequence length="79" mass="9213">MVATSVDGTPKIVRNNYNGFLVKPRDYESLAKKISYALDINAQEKMREAISKTYNEEFSIKILEQKYLSFYKNIKNDIN</sequence>
<feature type="domain" description="Glycosyl transferase family 1" evidence="1">
    <location>
        <begin position="2"/>
        <end position="52"/>
    </location>
</feature>